<evidence type="ECO:0000259" key="14">
    <source>
        <dbReference type="Pfam" id="PF07715"/>
    </source>
</evidence>
<accession>A0ABS1HQ14</accession>
<dbReference type="PROSITE" id="PS52016">
    <property type="entry name" value="TONB_DEPENDENT_REC_3"/>
    <property type="match status" value="1"/>
</dbReference>
<reference evidence="15 16" key="1">
    <citation type="submission" date="2021-01" db="EMBL/GenBank/DDBJ databases">
        <title>Carboxyliciviraga sp.nov., isolated from coastal sediments.</title>
        <authorList>
            <person name="Lu D."/>
            <person name="Zhang T."/>
        </authorList>
    </citation>
    <scope>NUCLEOTIDE SEQUENCE [LARGE SCALE GENOMIC DNA]</scope>
    <source>
        <strain evidence="15 16">N1Y132</strain>
    </source>
</reference>
<feature type="domain" description="TonB-dependent receptor plug" evidence="14">
    <location>
        <begin position="145"/>
        <end position="225"/>
    </location>
</feature>
<dbReference type="EMBL" id="JAENRR010000081">
    <property type="protein sequence ID" value="MBK3519637.1"/>
    <property type="molecule type" value="Genomic_DNA"/>
</dbReference>
<dbReference type="Pfam" id="PF00593">
    <property type="entry name" value="TonB_dep_Rec_b-barrel"/>
    <property type="match status" value="1"/>
</dbReference>
<keyword evidence="5 12" id="KW-0732">Signal</keyword>
<evidence type="ECO:0000256" key="3">
    <source>
        <dbReference type="ARBA" id="ARBA00022452"/>
    </source>
</evidence>
<feature type="signal peptide" evidence="12">
    <location>
        <begin position="1"/>
        <end position="23"/>
    </location>
</feature>
<comment type="caution">
    <text evidence="15">The sequence shown here is derived from an EMBL/GenBank/DDBJ whole genome shotgun (WGS) entry which is preliminary data.</text>
</comment>
<evidence type="ECO:0000256" key="11">
    <source>
        <dbReference type="RuleBase" id="RU003357"/>
    </source>
</evidence>
<evidence type="ECO:0000256" key="6">
    <source>
        <dbReference type="ARBA" id="ARBA00023077"/>
    </source>
</evidence>
<feature type="chain" id="PRO_5045991355" evidence="12">
    <location>
        <begin position="24"/>
        <end position="770"/>
    </location>
</feature>
<proteinExistence type="inferred from homology"/>
<keyword evidence="16" id="KW-1185">Reference proteome</keyword>
<dbReference type="InterPro" id="IPR037066">
    <property type="entry name" value="Plug_dom_sf"/>
</dbReference>
<dbReference type="InterPro" id="IPR008969">
    <property type="entry name" value="CarboxyPept-like_regulatory"/>
</dbReference>
<keyword evidence="9 10" id="KW-0998">Cell outer membrane</keyword>
<evidence type="ECO:0000256" key="12">
    <source>
        <dbReference type="SAM" id="SignalP"/>
    </source>
</evidence>
<dbReference type="Pfam" id="PF07715">
    <property type="entry name" value="Plug"/>
    <property type="match status" value="1"/>
</dbReference>
<evidence type="ECO:0000256" key="5">
    <source>
        <dbReference type="ARBA" id="ARBA00022729"/>
    </source>
</evidence>
<dbReference type="InterPro" id="IPR036942">
    <property type="entry name" value="Beta-barrel_TonB_sf"/>
</dbReference>
<dbReference type="SUPFAM" id="SSF56935">
    <property type="entry name" value="Porins"/>
    <property type="match status" value="1"/>
</dbReference>
<organism evidence="15 16">
    <name type="scientific">Carboxylicivirga marina</name>
    <dbReference type="NCBI Taxonomy" id="2800988"/>
    <lineage>
        <taxon>Bacteria</taxon>
        <taxon>Pseudomonadati</taxon>
        <taxon>Bacteroidota</taxon>
        <taxon>Bacteroidia</taxon>
        <taxon>Marinilabiliales</taxon>
        <taxon>Marinilabiliaceae</taxon>
        <taxon>Carboxylicivirga</taxon>
    </lineage>
</organism>
<dbReference type="InterPro" id="IPR000531">
    <property type="entry name" value="Beta-barrel_TonB"/>
</dbReference>
<evidence type="ECO:0000256" key="10">
    <source>
        <dbReference type="PROSITE-ProRule" id="PRU01360"/>
    </source>
</evidence>
<keyword evidence="8 15" id="KW-0675">Receptor</keyword>
<keyword evidence="7 10" id="KW-0472">Membrane</keyword>
<evidence type="ECO:0000256" key="7">
    <source>
        <dbReference type="ARBA" id="ARBA00023136"/>
    </source>
</evidence>
<comment type="subcellular location">
    <subcellularLocation>
        <location evidence="1 10">Cell outer membrane</location>
        <topology evidence="1 10">Multi-pass membrane protein</topology>
    </subcellularLocation>
</comment>
<keyword evidence="4 10" id="KW-0812">Transmembrane</keyword>
<evidence type="ECO:0000256" key="8">
    <source>
        <dbReference type="ARBA" id="ARBA00023170"/>
    </source>
</evidence>
<evidence type="ECO:0000256" key="9">
    <source>
        <dbReference type="ARBA" id="ARBA00023237"/>
    </source>
</evidence>
<evidence type="ECO:0000256" key="2">
    <source>
        <dbReference type="ARBA" id="ARBA00022448"/>
    </source>
</evidence>
<dbReference type="PANTHER" id="PTHR30069:SF29">
    <property type="entry name" value="HEMOGLOBIN AND HEMOGLOBIN-HAPTOGLOBIN-BINDING PROTEIN 1-RELATED"/>
    <property type="match status" value="1"/>
</dbReference>
<dbReference type="Proteomes" id="UP000605676">
    <property type="component" value="Unassembled WGS sequence"/>
</dbReference>
<dbReference type="Gene3D" id="2.170.130.10">
    <property type="entry name" value="TonB-dependent receptor, plug domain"/>
    <property type="match status" value="1"/>
</dbReference>
<dbReference type="Gene3D" id="2.40.170.20">
    <property type="entry name" value="TonB-dependent receptor, beta-barrel domain"/>
    <property type="match status" value="1"/>
</dbReference>
<name>A0ABS1HQ14_9BACT</name>
<gene>
    <name evidence="15" type="ORF">JIV24_20000</name>
</gene>
<dbReference type="Pfam" id="PF13715">
    <property type="entry name" value="CarbopepD_reg_2"/>
    <property type="match status" value="1"/>
</dbReference>
<dbReference type="InterPro" id="IPR039426">
    <property type="entry name" value="TonB-dep_rcpt-like"/>
</dbReference>
<dbReference type="PANTHER" id="PTHR30069">
    <property type="entry name" value="TONB-DEPENDENT OUTER MEMBRANE RECEPTOR"/>
    <property type="match status" value="1"/>
</dbReference>
<dbReference type="RefSeq" id="WP_200466856.1">
    <property type="nucleotide sequence ID" value="NZ_JAENRR010000081.1"/>
</dbReference>
<evidence type="ECO:0000256" key="1">
    <source>
        <dbReference type="ARBA" id="ARBA00004571"/>
    </source>
</evidence>
<evidence type="ECO:0000256" key="4">
    <source>
        <dbReference type="ARBA" id="ARBA00022692"/>
    </source>
</evidence>
<keyword evidence="6 11" id="KW-0798">TonB box</keyword>
<dbReference type="SUPFAM" id="SSF49464">
    <property type="entry name" value="Carboxypeptidase regulatory domain-like"/>
    <property type="match status" value="1"/>
</dbReference>
<dbReference type="Gene3D" id="2.60.40.1120">
    <property type="entry name" value="Carboxypeptidase-like, regulatory domain"/>
    <property type="match status" value="1"/>
</dbReference>
<protein>
    <submittedName>
        <fullName evidence="15">TonB-dependent receptor</fullName>
    </submittedName>
</protein>
<evidence type="ECO:0000259" key="13">
    <source>
        <dbReference type="Pfam" id="PF00593"/>
    </source>
</evidence>
<evidence type="ECO:0000313" key="16">
    <source>
        <dbReference type="Proteomes" id="UP000605676"/>
    </source>
</evidence>
<dbReference type="InterPro" id="IPR012910">
    <property type="entry name" value="Plug_dom"/>
</dbReference>
<sequence length="770" mass="87059">MNFILKKWPLIAYLLLISASSYAQNKFTISGEVTDAETGEALIGVTIYTADKTVGTMTNTYGFYSLTLPEGEQTVLYSFVGYQTQQRDIKLTANQSIKIQLAVNETALNEVVVSAEKKDKNIAATQMTGEKLDMKTIDKLPVLFGERDVLKTIQLLPGISTVSEGGNGFSVRGGSIDQNLILLDEAPVYSASHLMGFFSVFNADAIKGMTVYKSGIPANYGGRAASVLDITMRDGNMKKFQGSGGIGLLASRLTLEGPIIEDKMSFIVSGRRSYADLIAKGANQIDDGTQMYFYDLNAKLNWKINDNNRLFLSGYFGKDDFGFEDMGMDWGNTTATLRWNHLFSSQLFSNTTALYSEYDYGFNFGDRGSMSSGIKDVSLKQDFTWYANPQNTMKYGLNATYHTFYPGEFLFEDNSISDIKVPEKQALESSLYISNEQKIGTKLTLDYGVRASMFNQFGPGENITYDDDNNIIDKAYFDKGDVMQTFYGVEPRLGLNYRFNTKSSFKASYNRMVQYLHLMSNSTSGQPTDTWMPSSFNIEPTIVNQYSVGFFRNFMDNAFEFSAETYYKTLNNISDYKDGTQVMLNENIESYVLQGEGRSYGLELYLKKKYGDFTGWVSYTLSNTNNKIEGINNGDWYDSSYDKTHDVSIVTSYQFTERVSISANWIFYTGNAVTFPSGKYEFDGNQVPYYTERNGYRMPDYHRLDLNIHLEGKGNKRINSSWDFSLYNLYNQMNAYTINFRENETNPNVTEAVKLSLFGIIPSVTWNFKF</sequence>
<keyword evidence="3 10" id="KW-1134">Transmembrane beta strand</keyword>
<keyword evidence="2 10" id="KW-0813">Transport</keyword>
<feature type="domain" description="TonB-dependent receptor-like beta-barrel" evidence="13">
    <location>
        <begin position="289"/>
        <end position="731"/>
    </location>
</feature>
<comment type="similarity">
    <text evidence="10 11">Belongs to the TonB-dependent receptor family.</text>
</comment>
<evidence type="ECO:0000313" key="15">
    <source>
        <dbReference type="EMBL" id="MBK3519637.1"/>
    </source>
</evidence>